<dbReference type="Pfam" id="PF03929">
    <property type="entry name" value="PepSY_TM"/>
    <property type="match status" value="1"/>
</dbReference>
<evidence type="ECO:0000256" key="1">
    <source>
        <dbReference type="SAM" id="Phobius"/>
    </source>
</evidence>
<reference evidence="2 3" key="1">
    <citation type="submission" date="2020-05" db="EMBL/GenBank/DDBJ databases">
        <title>Azospirillum oleiclasticum sp. nov, a nitrogen-fixing and heavy crude oil-emulsifying bacterium isolated from the crude oil of Yumen Oilfield.</title>
        <authorList>
            <person name="Wu D."/>
            <person name="Cai M."/>
            <person name="Zhang X."/>
        </authorList>
    </citation>
    <scope>NUCLEOTIDE SEQUENCE [LARGE SCALE GENOMIC DNA]</scope>
    <source>
        <strain evidence="2 3">ROY-1-1-2</strain>
    </source>
</reference>
<organism evidence="2 3">
    <name type="scientific">Azospirillum oleiclasticum</name>
    <dbReference type="NCBI Taxonomy" id="2735135"/>
    <lineage>
        <taxon>Bacteria</taxon>
        <taxon>Pseudomonadati</taxon>
        <taxon>Pseudomonadota</taxon>
        <taxon>Alphaproteobacteria</taxon>
        <taxon>Rhodospirillales</taxon>
        <taxon>Azospirillaceae</taxon>
        <taxon>Azospirillum</taxon>
    </lineage>
</organism>
<feature type="transmembrane region" description="Helical" evidence="1">
    <location>
        <begin position="20"/>
        <end position="41"/>
    </location>
</feature>
<protein>
    <submittedName>
        <fullName evidence="2">PepSY domain-containing protein</fullName>
    </submittedName>
</protein>
<feature type="transmembrane region" description="Helical" evidence="1">
    <location>
        <begin position="186"/>
        <end position="216"/>
    </location>
</feature>
<accession>A0ABX2T783</accession>
<keyword evidence="1" id="KW-0812">Transmembrane</keyword>
<keyword evidence="1" id="KW-0472">Membrane</keyword>
<dbReference type="PANTHER" id="PTHR34219:SF4">
    <property type="entry name" value="PEPSY DOMAIN-CONTAINING PROTEIN"/>
    <property type="match status" value="1"/>
</dbReference>
<dbReference type="InterPro" id="IPR005625">
    <property type="entry name" value="PepSY-ass_TM"/>
</dbReference>
<dbReference type="RefSeq" id="WP_180281944.1">
    <property type="nucleotide sequence ID" value="NZ_JABFDB010000006.1"/>
</dbReference>
<proteinExistence type="predicted"/>
<feature type="transmembrane region" description="Helical" evidence="1">
    <location>
        <begin position="345"/>
        <end position="367"/>
    </location>
</feature>
<dbReference type="EMBL" id="JABFDB010000006">
    <property type="protein sequence ID" value="NYZ20177.1"/>
    <property type="molecule type" value="Genomic_DNA"/>
</dbReference>
<feature type="transmembrane region" description="Helical" evidence="1">
    <location>
        <begin position="387"/>
        <end position="405"/>
    </location>
</feature>
<evidence type="ECO:0000313" key="2">
    <source>
        <dbReference type="EMBL" id="NYZ20177.1"/>
    </source>
</evidence>
<name>A0ABX2T783_9PROT</name>
<dbReference type="Proteomes" id="UP000584642">
    <property type="component" value="Unassembled WGS sequence"/>
</dbReference>
<evidence type="ECO:0000313" key="3">
    <source>
        <dbReference type="Proteomes" id="UP000584642"/>
    </source>
</evidence>
<dbReference type="PANTHER" id="PTHR34219">
    <property type="entry name" value="IRON-REGULATED INNER MEMBRANE PROTEIN-RELATED"/>
    <property type="match status" value="1"/>
</dbReference>
<keyword evidence="1" id="KW-1133">Transmembrane helix</keyword>
<sequence>MSEASGESSLHTAMTWLHNWGGLVVGWLLFAVFLTGTTAYARHEITRWMQPERLEARSSPDAAATAFATLQREAAGARRWLILLPGERDPTTHVYVYNPPSIQPAFRRLALEPADGRPVTARATHGGDFLYYFHFDLRLPGVVGRYLVGLATVALLVALITGFIVRRRVFWDFFKFRPGRSRTRVWLDWHNGVGVIALPYHALIALTGLVPLMFLYVPWGLDAAYGARQEGFRAEVYADPPAVKAQGVAAPLTAVEPLLAETARRWNGGQAGRIVVDNPGDAAATILIKRGDDDRVVLTPEAVLFDGVTGAVLRDWDGGGGGAAAVRGGAYGLHILRFAGPGLRVAMILCGLAGTAMIGTGLVYWVVKRRKRDGATPTRGQRFVDGANLAVLVGLPVAIAAFLWANRLIPAALPGRADLEVGVLLAVWLATALHPMIRGPRRAWGEQLAVAAALWGALPLLNLATSHAHLGITLARGDWGVAGIDLAALATGALFAVLTLRRRSIPLGRPAWPWSRA</sequence>
<gene>
    <name evidence="2" type="ORF">HND93_10680</name>
</gene>
<keyword evidence="3" id="KW-1185">Reference proteome</keyword>
<feature type="transmembrane region" description="Helical" evidence="1">
    <location>
        <begin position="417"/>
        <end position="436"/>
    </location>
</feature>
<comment type="caution">
    <text evidence="2">The sequence shown here is derived from an EMBL/GenBank/DDBJ whole genome shotgun (WGS) entry which is preliminary data.</text>
</comment>
<feature type="transmembrane region" description="Helical" evidence="1">
    <location>
        <begin position="146"/>
        <end position="165"/>
    </location>
</feature>
<feature type="transmembrane region" description="Helical" evidence="1">
    <location>
        <begin position="479"/>
        <end position="500"/>
    </location>
</feature>
<feature type="transmembrane region" description="Helical" evidence="1">
    <location>
        <begin position="448"/>
        <end position="467"/>
    </location>
</feature>